<evidence type="ECO:0000313" key="2">
    <source>
        <dbReference type="Proteomes" id="UP001595741"/>
    </source>
</evidence>
<gene>
    <name evidence="1" type="ORF">ACFOLG_07480</name>
</gene>
<sequence length="208" mass="22771">MGALIQKFHPALRLGRQLTVAASGKPLLSRQGEWDGGSTLHGAAMALALLGRLSNPAEVWRCRGGPESRFWNRAWPHYLHGLTLSELTAFIWELNCGVQPVTTKGNAAVVLRFCTQELAKGWPVIVGWHSRQQAHAVLLVGIEGRQLARRFAPHAMLLLDPAEAEPGLVGFNARLELGKSKRPTYVTSTATYPVLIEGTMSIRLSRPP</sequence>
<keyword evidence="2" id="KW-1185">Reference proteome</keyword>
<dbReference type="EMBL" id="JBHRXN010000015">
    <property type="protein sequence ID" value="MFC3532024.1"/>
    <property type="molecule type" value="Genomic_DNA"/>
</dbReference>
<name>A0ABV7RCK8_9NEIS</name>
<evidence type="ECO:0008006" key="3">
    <source>
        <dbReference type="Google" id="ProtNLM"/>
    </source>
</evidence>
<organism evidence="1 2">
    <name type="scientific">Vogesella facilis</name>
    <dbReference type="NCBI Taxonomy" id="1655232"/>
    <lineage>
        <taxon>Bacteria</taxon>
        <taxon>Pseudomonadati</taxon>
        <taxon>Pseudomonadota</taxon>
        <taxon>Betaproteobacteria</taxon>
        <taxon>Neisseriales</taxon>
        <taxon>Chromobacteriaceae</taxon>
        <taxon>Vogesella</taxon>
    </lineage>
</organism>
<accession>A0ABV7RCK8</accession>
<proteinExistence type="predicted"/>
<evidence type="ECO:0000313" key="1">
    <source>
        <dbReference type="EMBL" id="MFC3532024.1"/>
    </source>
</evidence>
<dbReference type="RefSeq" id="WP_386090246.1">
    <property type="nucleotide sequence ID" value="NZ_JBHRXN010000015.1"/>
</dbReference>
<protein>
    <recommendedName>
        <fullName evidence="3">Peptidase C39-like domain-containing protein</fullName>
    </recommendedName>
</protein>
<comment type="caution">
    <text evidence="1">The sequence shown here is derived from an EMBL/GenBank/DDBJ whole genome shotgun (WGS) entry which is preliminary data.</text>
</comment>
<reference evidence="2" key="1">
    <citation type="journal article" date="2019" name="Int. J. Syst. Evol. Microbiol.">
        <title>The Global Catalogue of Microorganisms (GCM) 10K type strain sequencing project: providing services to taxonomists for standard genome sequencing and annotation.</title>
        <authorList>
            <consortium name="The Broad Institute Genomics Platform"/>
            <consortium name="The Broad Institute Genome Sequencing Center for Infectious Disease"/>
            <person name="Wu L."/>
            <person name="Ma J."/>
        </authorList>
    </citation>
    <scope>NUCLEOTIDE SEQUENCE [LARGE SCALE GENOMIC DNA]</scope>
    <source>
        <strain evidence="2">KCTC 42742</strain>
    </source>
</reference>
<dbReference type="Proteomes" id="UP001595741">
    <property type="component" value="Unassembled WGS sequence"/>
</dbReference>